<dbReference type="InterPro" id="IPR017927">
    <property type="entry name" value="FAD-bd_FR_type"/>
</dbReference>
<dbReference type="Gene3D" id="2.40.30.10">
    <property type="entry name" value="Translation factors"/>
    <property type="match status" value="1"/>
</dbReference>
<sequence>MSEAPKRVPPRLLCLVRKHYISPNLLRVTLTGEALKGFPINKNGSHIKLFIPREGETKPSLPRLTAAGIEWPKNRPITRAYSVRKYHPDTNELDIDFVAHGKSSPASGWAVNANEGDFIGVAGPGGPDPLLAPADWHILAGDLTAVPAISAILETLDSKASGHVFIEVDNLVDKHFIAHPSGINIHWILRDVSRKKNALIEAINNVAPDIGVKSISAFIAGENASVIACRDKLRVDYQLTKKNLYAVPYWRRGQDEETYHEERHTIMDQVY</sequence>
<proteinExistence type="inferred from homology"/>
<dbReference type="GO" id="GO:0016491">
    <property type="term" value="F:oxidoreductase activity"/>
    <property type="evidence" value="ECO:0007669"/>
    <property type="project" value="InterPro"/>
</dbReference>
<evidence type="ECO:0000259" key="2">
    <source>
        <dbReference type="PROSITE" id="PS51384"/>
    </source>
</evidence>
<dbReference type="OrthoDB" id="9814826at2"/>
<reference evidence="3 4" key="1">
    <citation type="submission" date="2016-10" db="EMBL/GenBank/DDBJ databases">
        <authorList>
            <person name="de Groot N.N."/>
        </authorList>
    </citation>
    <scope>NUCLEOTIDE SEQUENCE [LARGE SCALE GENOMIC DNA]</scope>
    <source>
        <strain evidence="3 4">DSM 6059</strain>
    </source>
</reference>
<evidence type="ECO:0000256" key="1">
    <source>
        <dbReference type="ARBA" id="ARBA00035644"/>
    </source>
</evidence>
<dbReference type="Gene3D" id="3.40.50.80">
    <property type="entry name" value="Nucleotide-binding domain of ferredoxin-NADP reductase (FNR) module"/>
    <property type="match status" value="1"/>
</dbReference>
<dbReference type="InterPro" id="IPR007037">
    <property type="entry name" value="SIP_rossman_dom"/>
</dbReference>
<comment type="similarity">
    <text evidence="1">Belongs to the SIP oxidoreductase family.</text>
</comment>
<evidence type="ECO:0000313" key="4">
    <source>
        <dbReference type="Proteomes" id="UP000198862"/>
    </source>
</evidence>
<organism evidence="3 4">
    <name type="scientific">Pseudoalteromonas denitrificans DSM 6059</name>
    <dbReference type="NCBI Taxonomy" id="1123010"/>
    <lineage>
        <taxon>Bacteria</taxon>
        <taxon>Pseudomonadati</taxon>
        <taxon>Pseudomonadota</taxon>
        <taxon>Gammaproteobacteria</taxon>
        <taxon>Alteromonadales</taxon>
        <taxon>Pseudoalteromonadaceae</taxon>
        <taxon>Pseudoalteromonas</taxon>
    </lineage>
</organism>
<keyword evidence="4" id="KW-1185">Reference proteome</keyword>
<dbReference type="PANTHER" id="PTHR30157:SF0">
    <property type="entry name" value="NADPH-DEPENDENT FERRIC-CHELATE REDUCTASE"/>
    <property type="match status" value="1"/>
</dbReference>
<dbReference type="InterPro" id="IPR039261">
    <property type="entry name" value="FNR_nucleotide-bd"/>
</dbReference>
<dbReference type="AlphaFoldDB" id="A0A1I1EL90"/>
<accession>A0A1I1EL90</accession>
<name>A0A1I1EL90_9GAMM</name>
<dbReference type="STRING" id="1123010.SAMN02745724_00317"/>
<dbReference type="CDD" id="cd06193">
    <property type="entry name" value="siderophore_interacting"/>
    <property type="match status" value="1"/>
</dbReference>
<feature type="domain" description="FAD-binding FR-type" evidence="2">
    <location>
        <begin position="8"/>
        <end position="131"/>
    </location>
</feature>
<dbReference type="InterPro" id="IPR017938">
    <property type="entry name" value="Riboflavin_synthase-like_b-brl"/>
</dbReference>
<dbReference type="Pfam" id="PF08021">
    <property type="entry name" value="FAD_binding_9"/>
    <property type="match status" value="1"/>
</dbReference>
<dbReference type="PANTHER" id="PTHR30157">
    <property type="entry name" value="FERRIC REDUCTASE, NADPH-DEPENDENT"/>
    <property type="match status" value="1"/>
</dbReference>
<dbReference type="Proteomes" id="UP000198862">
    <property type="component" value="Unassembled WGS sequence"/>
</dbReference>
<dbReference type="PROSITE" id="PS51384">
    <property type="entry name" value="FAD_FR"/>
    <property type="match status" value="1"/>
</dbReference>
<protein>
    <submittedName>
        <fullName evidence="3">NADPH-dependent ferric siderophore reductase, contains FAD-binding and SIP domains</fullName>
    </submittedName>
</protein>
<dbReference type="InterPro" id="IPR013113">
    <property type="entry name" value="SIP_FAD-bd"/>
</dbReference>
<dbReference type="SUPFAM" id="SSF63380">
    <property type="entry name" value="Riboflavin synthase domain-like"/>
    <property type="match status" value="1"/>
</dbReference>
<dbReference type="Pfam" id="PF04954">
    <property type="entry name" value="SIP"/>
    <property type="match status" value="1"/>
</dbReference>
<dbReference type="EMBL" id="FOLO01000002">
    <property type="protein sequence ID" value="SFB87416.1"/>
    <property type="molecule type" value="Genomic_DNA"/>
</dbReference>
<gene>
    <name evidence="3" type="ORF">SAMN02745724_00317</name>
</gene>
<dbReference type="RefSeq" id="WP_091979201.1">
    <property type="nucleotide sequence ID" value="NZ_FOLO01000002.1"/>
</dbReference>
<dbReference type="InterPro" id="IPR039374">
    <property type="entry name" value="SIP_fam"/>
</dbReference>
<evidence type="ECO:0000313" key="3">
    <source>
        <dbReference type="EMBL" id="SFB87416.1"/>
    </source>
</evidence>